<reference evidence="3" key="1">
    <citation type="journal article" date="2013" name="Nature">
        <title>Pan genome of the phytoplankton Emiliania underpins its global distribution.</title>
        <authorList>
            <person name="Read B.A."/>
            <person name="Kegel J."/>
            <person name="Klute M.J."/>
            <person name="Kuo A."/>
            <person name="Lefebvre S.C."/>
            <person name="Maumus F."/>
            <person name="Mayer C."/>
            <person name="Miller J."/>
            <person name="Monier A."/>
            <person name="Salamov A."/>
            <person name="Young J."/>
            <person name="Aguilar M."/>
            <person name="Claverie J.M."/>
            <person name="Frickenhaus S."/>
            <person name="Gonzalez K."/>
            <person name="Herman E.K."/>
            <person name="Lin Y.C."/>
            <person name="Napier J."/>
            <person name="Ogata H."/>
            <person name="Sarno A.F."/>
            <person name="Shmutz J."/>
            <person name="Schroeder D."/>
            <person name="de Vargas C."/>
            <person name="Verret F."/>
            <person name="von Dassow P."/>
            <person name="Valentin K."/>
            <person name="Van de Peer Y."/>
            <person name="Wheeler G."/>
            <person name="Dacks J.B."/>
            <person name="Delwiche C.F."/>
            <person name="Dyhrman S.T."/>
            <person name="Glockner G."/>
            <person name="John U."/>
            <person name="Richards T."/>
            <person name="Worden A.Z."/>
            <person name="Zhang X."/>
            <person name="Grigoriev I.V."/>
            <person name="Allen A.E."/>
            <person name="Bidle K."/>
            <person name="Borodovsky M."/>
            <person name="Bowler C."/>
            <person name="Brownlee C."/>
            <person name="Cock J.M."/>
            <person name="Elias M."/>
            <person name="Gladyshev V.N."/>
            <person name="Groth M."/>
            <person name="Guda C."/>
            <person name="Hadaegh A."/>
            <person name="Iglesias-Rodriguez M.D."/>
            <person name="Jenkins J."/>
            <person name="Jones B.M."/>
            <person name="Lawson T."/>
            <person name="Leese F."/>
            <person name="Lindquist E."/>
            <person name="Lobanov A."/>
            <person name="Lomsadze A."/>
            <person name="Malik S.B."/>
            <person name="Marsh M.E."/>
            <person name="Mackinder L."/>
            <person name="Mock T."/>
            <person name="Mueller-Roeber B."/>
            <person name="Pagarete A."/>
            <person name="Parker M."/>
            <person name="Probert I."/>
            <person name="Quesneville H."/>
            <person name="Raines C."/>
            <person name="Rensing S.A."/>
            <person name="Riano-Pachon D.M."/>
            <person name="Richier S."/>
            <person name="Rokitta S."/>
            <person name="Shiraiwa Y."/>
            <person name="Soanes D.M."/>
            <person name="van der Giezen M."/>
            <person name="Wahlund T.M."/>
            <person name="Williams B."/>
            <person name="Wilson W."/>
            <person name="Wolfe G."/>
            <person name="Wurch L.L."/>
        </authorList>
    </citation>
    <scope>NUCLEOTIDE SEQUENCE</scope>
</reference>
<dbReference type="EnsemblProtists" id="EOD20536">
    <property type="protein sequence ID" value="EOD20536"/>
    <property type="gene ID" value="EMIHUDRAFT_435860"/>
</dbReference>
<evidence type="ECO:0008006" key="4">
    <source>
        <dbReference type="Google" id="ProtNLM"/>
    </source>
</evidence>
<reference evidence="2" key="2">
    <citation type="submission" date="2024-10" db="UniProtKB">
        <authorList>
            <consortium name="EnsemblProtists"/>
        </authorList>
    </citation>
    <scope>IDENTIFICATION</scope>
</reference>
<organism evidence="2 3">
    <name type="scientific">Emiliania huxleyi (strain CCMP1516)</name>
    <dbReference type="NCBI Taxonomy" id="280463"/>
    <lineage>
        <taxon>Eukaryota</taxon>
        <taxon>Haptista</taxon>
        <taxon>Haptophyta</taxon>
        <taxon>Prymnesiophyceae</taxon>
        <taxon>Isochrysidales</taxon>
        <taxon>Noelaerhabdaceae</taxon>
        <taxon>Emiliania</taxon>
    </lineage>
</organism>
<protein>
    <recommendedName>
        <fullName evidence="4">BAR domain-containing protein</fullName>
    </recommendedName>
</protein>
<dbReference type="HOGENOM" id="CLU_2054103_0_0_1"/>
<proteinExistence type="predicted"/>
<keyword evidence="3" id="KW-1185">Reference proteome</keyword>
<dbReference type="KEGG" id="ehx:EMIHUDRAFT_435860"/>
<accession>A0A0D3JAK1</accession>
<dbReference type="RefSeq" id="XP_005772965.1">
    <property type="nucleotide sequence ID" value="XM_005772908.1"/>
</dbReference>
<dbReference type="AlphaFoldDB" id="A0A0D3JAK1"/>
<evidence type="ECO:0000313" key="3">
    <source>
        <dbReference type="Proteomes" id="UP000013827"/>
    </source>
</evidence>
<evidence type="ECO:0000313" key="2">
    <source>
        <dbReference type="EnsemblProtists" id="EOD20536"/>
    </source>
</evidence>
<feature type="region of interest" description="Disordered" evidence="1">
    <location>
        <begin position="80"/>
        <end position="105"/>
    </location>
</feature>
<dbReference type="GeneID" id="17266083"/>
<name>A0A0D3JAK1_EMIH1</name>
<sequence>MDAMKSGAESLMTKDNMDAGFETAEAGLDKMDAMLAQNGGSVVSKCESTFGPQAGAFCKTLKNGCDAMLSFGKNALPKVQEQADSMASRDLKMPPTCKKPPAKYVAQRREENAFVQKIAE</sequence>
<evidence type="ECO:0000256" key="1">
    <source>
        <dbReference type="SAM" id="MobiDB-lite"/>
    </source>
</evidence>
<dbReference type="PaxDb" id="2903-EOD20536"/>
<dbReference type="Proteomes" id="UP000013827">
    <property type="component" value="Unassembled WGS sequence"/>
</dbReference>